<name>A0A6C0FIJ1_9ZZZZ</name>
<sequence>MNPNSSYVNIVEQPGGHTATRINDTTWSYYSGPSEYISRNYLLDTASLGDIVIRYSFLNLTGPHRVYRVDLEWSERMLAPMRILDPIGFILDQPGRSLFFPTDDDGDVIHGIRLIIPRSPNSARRWTVVDIDLNAHSTYILSNGRIGDYVFSITNPNLSSTEYPEGFIYRIQLNEQGMQVLESVGPITPEFVHSLEGVHQLPENEDANIISDYEGEINNNLDDDNISHVSTLDTFHTPDTVLDNDIGNVTSADDNDTVGGKKRGRKVKVRVRSRTRKRSTRKRVKTRRTRK</sequence>
<reference evidence="2" key="1">
    <citation type="journal article" date="2020" name="Nature">
        <title>Giant virus diversity and host interactions through global metagenomics.</title>
        <authorList>
            <person name="Schulz F."/>
            <person name="Roux S."/>
            <person name="Paez-Espino D."/>
            <person name="Jungbluth S."/>
            <person name="Walsh D.A."/>
            <person name="Denef V.J."/>
            <person name="McMahon K.D."/>
            <person name="Konstantinidis K.T."/>
            <person name="Eloe-Fadrosh E.A."/>
            <person name="Kyrpides N.C."/>
            <person name="Woyke T."/>
        </authorList>
    </citation>
    <scope>NUCLEOTIDE SEQUENCE</scope>
    <source>
        <strain evidence="2">GVMAG-S-ERX556106-38</strain>
    </source>
</reference>
<evidence type="ECO:0000313" key="2">
    <source>
        <dbReference type="EMBL" id="QHT38615.1"/>
    </source>
</evidence>
<accession>A0A6C0FIJ1</accession>
<proteinExistence type="predicted"/>
<organism evidence="2">
    <name type="scientific">viral metagenome</name>
    <dbReference type="NCBI Taxonomy" id="1070528"/>
    <lineage>
        <taxon>unclassified sequences</taxon>
        <taxon>metagenomes</taxon>
        <taxon>organismal metagenomes</taxon>
    </lineage>
</organism>
<dbReference type="EMBL" id="MN738832">
    <property type="protein sequence ID" value="QHT38615.1"/>
    <property type="molecule type" value="Genomic_DNA"/>
</dbReference>
<protein>
    <submittedName>
        <fullName evidence="2">Uncharacterized protein</fullName>
    </submittedName>
</protein>
<feature type="compositionally biased region" description="Basic residues" evidence="1">
    <location>
        <begin position="260"/>
        <end position="291"/>
    </location>
</feature>
<dbReference type="AlphaFoldDB" id="A0A6C0FIJ1"/>
<feature type="region of interest" description="Disordered" evidence="1">
    <location>
        <begin position="253"/>
        <end position="291"/>
    </location>
</feature>
<evidence type="ECO:0000256" key="1">
    <source>
        <dbReference type="SAM" id="MobiDB-lite"/>
    </source>
</evidence>